<dbReference type="Proteomes" id="UP001239111">
    <property type="component" value="Chromosome 3"/>
</dbReference>
<evidence type="ECO:0000313" key="1">
    <source>
        <dbReference type="EMBL" id="KAJ8669945.1"/>
    </source>
</evidence>
<dbReference type="EMBL" id="CM056743">
    <property type="protein sequence ID" value="KAJ8669945.1"/>
    <property type="molecule type" value="Genomic_DNA"/>
</dbReference>
<proteinExistence type="predicted"/>
<organism evidence="1 2">
    <name type="scientific">Eretmocerus hayati</name>
    <dbReference type="NCBI Taxonomy" id="131215"/>
    <lineage>
        <taxon>Eukaryota</taxon>
        <taxon>Metazoa</taxon>
        <taxon>Ecdysozoa</taxon>
        <taxon>Arthropoda</taxon>
        <taxon>Hexapoda</taxon>
        <taxon>Insecta</taxon>
        <taxon>Pterygota</taxon>
        <taxon>Neoptera</taxon>
        <taxon>Endopterygota</taxon>
        <taxon>Hymenoptera</taxon>
        <taxon>Apocrita</taxon>
        <taxon>Proctotrupomorpha</taxon>
        <taxon>Chalcidoidea</taxon>
        <taxon>Aphelinidae</taxon>
        <taxon>Aphelininae</taxon>
        <taxon>Eretmocerus</taxon>
    </lineage>
</organism>
<sequence>MIIARLKELLENMKVAIDSIIGRRSEASTSNNAIIDSECIPDSLTDEEKNILRGQVELNIRCRQLREEMNRCWSRPREPEVARCRSLLIQSLQREFAPRLPQPDTNTETAEQMRTRLRLELSRLREQLDYLEGSIQDFELLNGGNTYEAGPCNDREEDDPPYPSGVSQRLLFAMQEGIYQNECNLRREVTQEIDCVNQRLNRINLDGSRGPAYDTSRDSESSI</sequence>
<name>A0ACC2NK59_9HYME</name>
<gene>
    <name evidence="1" type="ORF">QAD02_001204</name>
</gene>
<keyword evidence="2" id="KW-1185">Reference proteome</keyword>
<evidence type="ECO:0000313" key="2">
    <source>
        <dbReference type="Proteomes" id="UP001239111"/>
    </source>
</evidence>
<reference evidence="1" key="1">
    <citation type="submission" date="2023-04" db="EMBL/GenBank/DDBJ databases">
        <title>A chromosome-level genome assembly of the parasitoid wasp Eretmocerus hayati.</title>
        <authorList>
            <person name="Zhong Y."/>
            <person name="Liu S."/>
            <person name="Liu Y."/>
        </authorList>
    </citation>
    <scope>NUCLEOTIDE SEQUENCE</scope>
    <source>
        <strain evidence="1">ZJU_SS_LIU_2023</strain>
    </source>
</reference>
<protein>
    <submittedName>
        <fullName evidence="1">Uncharacterized protein</fullName>
    </submittedName>
</protein>
<accession>A0ACC2NK59</accession>
<comment type="caution">
    <text evidence="1">The sequence shown here is derived from an EMBL/GenBank/DDBJ whole genome shotgun (WGS) entry which is preliminary data.</text>
</comment>